<dbReference type="Proteomes" id="UP000694419">
    <property type="component" value="Unplaced"/>
</dbReference>
<evidence type="ECO:0000256" key="8">
    <source>
        <dbReference type="ARBA" id="ARBA00045517"/>
    </source>
</evidence>
<keyword evidence="5" id="KW-0968">Cytoplasmic vesicle</keyword>
<evidence type="ECO:0000256" key="10">
    <source>
        <dbReference type="SAM" id="Phobius"/>
    </source>
</evidence>
<proteinExistence type="predicted"/>
<evidence type="ECO:0000313" key="12">
    <source>
        <dbReference type="Proteomes" id="UP000694419"/>
    </source>
</evidence>
<evidence type="ECO:0000256" key="1">
    <source>
        <dbReference type="ARBA" id="ARBA00004218"/>
    </source>
</evidence>
<dbReference type="GO" id="GO:0001669">
    <property type="term" value="C:acrosomal vesicle"/>
    <property type="evidence" value="ECO:0007669"/>
    <property type="project" value="UniProtKB-SubCell"/>
</dbReference>
<keyword evidence="4" id="KW-0732">Signal</keyword>
<evidence type="ECO:0000256" key="6">
    <source>
        <dbReference type="ARBA" id="ARBA00032734"/>
    </source>
</evidence>
<protein>
    <recommendedName>
        <fullName evidence="2">Acrosin-binding protein</fullName>
    </recommendedName>
    <alternativeName>
        <fullName evidence="6">Acrosin-binding protein, 60 kDa form</fullName>
    </alternativeName>
    <alternativeName>
        <fullName evidence="7">Proacrosin-binding protein sp32</fullName>
    </alternativeName>
</protein>
<evidence type="ECO:0000256" key="2">
    <source>
        <dbReference type="ARBA" id="ARBA00018940"/>
    </source>
</evidence>
<evidence type="ECO:0000256" key="7">
    <source>
        <dbReference type="ARBA" id="ARBA00033453"/>
    </source>
</evidence>
<dbReference type="Pfam" id="PF07222">
    <property type="entry name" value="PBP_sp32"/>
    <property type="match status" value="1"/>
</dbReference>
<evidence type="ECO:0000256" key="9">
    <source>
        <dbReference type="SAM" id="MobiDB-lite"/>
    </source>
</evidence>
<dbReference type="PANTHER" id="PTHR21362">
    <property type="entry name" value="ACROSIN-BINDING PROTEIN"/>
    <property type="match status" value="1"/>
</dbReference>
<comment type="subcellular location">
    <subcellularLocation>
        <location evidence="1">Cytoplasmic vesicle</location>
        <location evidence="1">Secretory vesicle</location>
        <location evidence="1">Acrosome</location>
    </subcellularLocation>
</comment>
<dbReference type="InterPro" id="IPR009865">
    <property type="entry name" value="Proacrosin-bd"/>
</dbReference>
<evidence type="ECO:0000256" key="3">
    <source>
        <dbReference type="ARBA" id="ARBA00022553"/>
    </source>
</evidence>
<name>A0A8C3PK44_9CHAR</name>
<sequence length="127" mass="14070">ASHAVAGKLPPWLLLLLLDLSPWLLAVLVSSVALLLPPTPGSPLSNREYQFFFANLQPPWKADAVCRVRQAHGCLNPDILWLDQEENHGRVPEGRSIITPPPRGRGGHRSSRSSARCFSAPKRHRMV</sequence>
<dbReference type="AlphaFoldDB" id="A0A8C3PK44"/>
<evidence type="ECO:0000256" key="4">
    <source>
        <dbReference type="ARBA" id="ARBA00022729"/>
    </source>
</evidence>
<keyword evidence="10" id="KW-0812">Transmembrane</keyword>
<accession>A0A8C3PK44</accession>
<keyword evidence="10" id="KW-1133">Transmembrane helix</keyword>
<evidence type="ECO:0000313" key="11">
    <source>
        <dbReference type="Ensembl" id="ENSCPGP00000008016.1"/>
    </source>
</evidence>
<feature type="region of interest" description="Disordered" evidence="9">
    <location>
        <begin position="91"/>
        <end position="127"/>
    </location>
</feature>
<keyword evidence="12" id="KW-1185">Reference proteome</keyword>
<feature type="transmembrane region" description="Helical" evidence="10">
    <location>
        <begin position="12"/>
        <end position="36"/>
    </location>
</feature>
<reference evidence="11" key="1">
    <citation type="submission" date="2025-08" db="UniProtKB">
        <authorList>
            <consortium name="Ensembl"/>
        </authorList>
    </citation>
    <scope>IDENTIFICATION</scope>
</reference>
<reference evidence="11" key="2">
    <citation type="submission" date="2025-09" db="UniProtKB">
        <authorList>
            <consortium name="Ensembl"/>
        </authorList>
    </citation>
    <scope>IDENTIFICATION</scope>
</reference>
<dbReference type="PANTHER" id="PTHR21362:SF1">
    <property type="entry name" value="ACROSIN-BINDING PROTEIN"/>
    <property type="match status" value="1"/>
</dbReference>
<dbReference type="Ensembl" id="ENSCPGT00000008802.1">
    <property type="protein sequence ID" value="ENSCPGP00000008016.1"/>
    <property type="gene ID" value="ENSCPGG00000005719.1"/>
</dbReference>
<organism evidence="11 12">
    <name type="scientific">Calidris pygmaea</name>
    <name type="common">Spoon-billed sandpiper</name>
    <dbReference type="NCBI Taxonomy" id="425635"/>
    <lineage>
        <taxon>Eukaryota</taxon>
        <taxon>Metazoa</taxon>
        <taxon>Chordata</taxon>
        <taxon>Craniata</taxon>
        <taxon>Vertebrata</taxon>
        <taxon>Euteleostomi</taxon>
        <taxon>Archelosauria</taxon>
        <taxon>Archosauria</taxon>
        <taxon>Dinosauria</taxon>
        <taxon>Saurischia</taxon>
        <taxon>Theropoda</taxon>
        <taxon>Coelurosauria</taxon>
        <taxon>Aves</taxon>
        <taxon>Neognathae</taxon>
        <taxon>Neoaves</taxon>
        <taxon>Charadriiformes</taxon>
        <taxon>Scolopacidae</taxon>
        <taxon>Calidris</taxon>
    </lineage>
</organism>
<dbReference type="GO" id="GO:0005634">
    <property type="term" value="C:nucleus"/>
    <property type="evidence" value="ECO:0007669"/>
    <property type="project" value="TreeGrafter"/>
</dbReference>
<keyword evidence="10" id="KW-0472">Membrane</keyword>
<comment type="function">
    <text evidence="8">Acrosomal protein that maintains proacrosin (pro-ACR) as an enzymatically inactive zymogen in the acrosome. Involved also in the acrosome formation.</text>
</comment>
<evidence type="ECO:0000256" key="5">
    <source>
        <dbReference type="ARBA" id="ARBA00023329"/>
    </source>
</evidence>
<keyword evidence="3" id="KW-0597">Phosphoprotein</keyword>